<dbReference type="EMBL" id="JAJBZT010000011">
    <property type="protein sequence ID" value="MCB6185020.1"/>
    <property type="molecule type" value="Genomic_DNA"/>
</dbReference>
<feature type="domain" description="AB hydrolase-1" evidence="1">
    <location>
        <begin position="46"/>
        <end position="140"/>
    </location>
</feature>
<protein>
    <submittedName>
        <fullName evidence="2">Alpha/beta fold hydrolase</fullName>
    </submittedName>
</protein>
<sequence>MQRQETQTILVSGPVGQIEVFCDFPLAASQGIVLIAHPQPLMGGSAAHKIPHLLAKLFQQLGYSVFRPNFRGVGHTAGTHDHGEGETDDLEIVTDWLLSQYPNQALILVGFSFGAYVQTKLAERLAQRNIPLTGLFLLGTPSGTVESKRVYHTPLVSKEAVVIHGETDEIAPLTNLLDWIRPQGIPVILIPGANHFFSGKLIELQNVIKQKMRLISLT</sequence>
<reference evidence="2" key="1">
    <citation type="submission" date="2021-10" db="EMBL/GenBank/DDBJ databases">
        <title>The complete genome sequence of Leeia sp. TBRC 13508.</title>
        <authorList>
            <person name="Charoenyingcharoen P."/>
            <person name="Yukphan P."/>
        </authorList>
    </citation>
    <scope>NUCLEOTIDE SEQUENCE</scope>
    <source>
        <strain evidence="2">TBRC 13508</strain>
    </source>
</reference>
<dbReference type="Gene3D" id="3.40.50.1820">
    <property type="entry name" value="alpha/beta hydrolase"/>
    <property type="match status" value="1"/>
</dbReference>
<evidence type="ECO:0000259" key="1">
    <source>
        <dbReference type="Pfam" id="PF00561"/>
    </source>
</evidence>
<dbReference type="Pfam" id="PF00561">
    <property type="entry name" value="Abhydrolase_1"/>
    <property type="match status" value="1"/>
</dbReference>
<accession>A0ABS8D9Z1</accession>
<dbReference type="InterPro" id="IPR029058">
    <property type="entry name" value="AB_hydrolase_fold"/>
</dbReference>
<dbReference type="RefSeq" id="WP_227181843.1">
    <property type="nucleotide sequence ID" value="NZ_JAJBZT010000011.1"/>
</dbReference>
<dbReference type="PANTHER" id="PTHR42103:SF2">
    <property type="entry name" value="AB HYDROLASE-1 DOMAIN-CONTAINING PROTEIN"/>
    <property type="match status" value="1"/>
</dbReference>
<comment type="caution">
    <text evidence="2">The sequence shown here is derived from an EMBL/GenBank/DDBJ whole genome shotgun (WGS) entry which is preliminary data.</text>
</comment>
<dbReference type="InterPro" id="IPR000073">
    <property type="entry name" value="AB_hydrolase_1"/>
</dbReference>
<dbReference type="PANTHER" id="PTHR42103">
    <property type="entry name" value="ALPHA/BETA-HYDROLASES SUPERFAMILY PROTEIN"/>
    <property type="match status" value="1"/>
</dbReference>
<gene>
    <name evidence="2" type="ORF">LIN78_15845</name>
</gene>
<dbReference type="SUPFAM" id="SSF53474">
    <property type="entry name" value="alpha/beta-Hydrolases"/>
    <property type="match status" value="1"/>
</dbReference>
<keyword evidence="3" id="KW-1185">Reference proteome</keyword>
<organism evidence="2 3">
    <name type="scientific">Leeia speluncae</name>
    <dbReference type="NCBI Taxonomy" id="2884804"/>
    <lineage>
        <taxon>Bacteria</taxon>
        <taxon>Pseudomonadati</taxon>
        <taxon>Pseudomonadota</taxon>
        <taxon>Betaproteobacteria</taxon>
        <taxon>Neisseriales</taxon>
        <taxon>Leeiaceae</taxon>
        <taxon>Leeia</taxon>
    </lineage>
</organism>
<dbReference type="GO" id="GO:0016787">
    <property type="term" value="F:hydrolase activity"/>
    <property type="evidence" value="ECO:0007669"/>
    <property type="project" value="UniProtKB-KW"/>
</dbReference>
<dbReference type="Proteomes" id="UP001165395">
    <property type="component" value="Unassembled WGS sequence"/>
</dbReference>
<keyword evidence="2" id="KW-0378">Hydrolase</keyword>
<evidence type="ECO:0000313" key="2">
    <source>
        <dbReference type="EMBL" id="MCB6185020.1"/>
    </source>
</evidence>
<name>A0ABS8D9Z1_9NEIS</name>
<proteinExistence type="predicted"/>
<evidence type="ECO:0000313" key="3">
    <source>
        <dbReference type="Proteomes" id="UP001165395"/>
    </source>
</evidence>